<sequence>MSSTGLSSGGFSEDPEHCQGVLVSCLVLRDDSGPVRTLTLNDPDRRNPVGLDLRIALLGELETAMADPAVRAIVLTGAGPVFCAGGDLKAMGRKPAAEALELLESAQAVVRTILAGPTPVVAAVEAAAFGAGVALASACDRVVATAGTRFRATFTGVGLCVDMGIFWSLPQRVGIAWARRMLLFGDTADGTRAFGIGLVDELAEPGAALTAALATARRVAQGPPAAQAAVKAMLGLAGGDREAVLSAEAEHQSTLTDTRDFAEGIAAFRERRPAVFTGDA</sequence>
<name>A0ABX1JDL1_9PSEU</name>
<comment type="caution">
    <text evidence="2">The sequence shown here is derived from an EMBL/GenBank/DDBJ whole genome shotgun (WGS) entry which is preliminary data.</text>
</comment>
<gene>
    <name evidence="2" type="ORF">HFP15_28140</name>
</gene>
<dbReference type="Gene3D" id="1.10.12.10">
    <property type="entry name" value="Lyase 2-enoyl-coa Hydratase, Chain A, domain 2"/>
    <property type="match status" value="1"/>
</dbReference>
<dbReference type="CDD" id="cd06558">
    <property type="entry name" value="crotonase-like"/>
    <property type="match status" value="1"/>
</dbReference>
<dbReference type="InterPro" id="IPR014748">
    <property type="entry name" value="Enoyl-CoA_hydra_C"/>
</dbReference>
<keyword evidence="3" id="KW-1185">Reference proteome</keyword>
<dbReference type="Pfam" id="PF00378">
    <property type="entry name" value="ECH_1"/>
    <property type="match status" value="1"/>
</dbReference>
<comment type="similarity">
    <text evidence="1">Belongs to the enoyl-CoA hydratase/isomerase family.</text>
</comment>
<dbReference type="InterPro" id="IPR001753">
    <property type="entry name" value="Enoyl-CoA_hydra/iso"/>
</dbReference>
<accession>A0ABX1JDL1</accession>
<evidence type="ECO:0000313" key="2">
    <source>
        <dbReference type="EMBL" id="NKQ56750.1"/>
    </source>
</evidence>
<dbReference type="PANTHER" id="PTHR43459">
    <property type="entry name" value="ENOYL-COA HYDRATASE"/>
    <property type="match status" value="1"/>
</dbReference>
<dbReference type="Proteomes" id="UP000715441">
    <property type="component" value="Unassembled WGS sequence"/>
</dbReference>
<dbReference type="PANTHER" id="PTHR43459:SF1">
    <property type="entry name" value="EG:BACN32G11.4 PROTEIN"/>
    <property type="match status" value="1"/>
</dbReference>
<dbReference type="InterPro" id="IPR029045">
    <property type="entry name" value="ClpP/crotonase-like_dom_sf"/>
</dbReference>
<dbReference type="Gene3D" id="3.90.226.10">
    <property type="entry name" value="2-enoyl-CoA Hydratase, Chain A, domain 1"/>
    <property type="match status" value="1"/>
</dbReference>
<dbReference type="SUPFAM" id="SSF52096">
    <property type="entry name" value="ClpP/crotonase"/>
    <property type="match status" value="1"/>
</dbReference>
<organism evidence="2 3">
    <name type="scientific">Amycolatopsis acididurans</name>
    <dbReference type="NCBI Taxonomy" id="2724524"/>
    <lineage>
        <taxon>Bacteria</taxon>
        <taxon>Bacillati</taxon>
        <taxon>Actinomycetota</taxon>
        <taxon>Actinomycetes</taxon>
        <taxon>Pseudonocardiales</taxon>
        <taxon>Pseudonocardiaceae</taxon>
        <taxon>Amycolatopsis</taxon>
    </lineage>
</organism>
<evidence type="ECO:0000313" key="3">
    <source>
        <dbReference type="Proteomes" id="UP000715441"/>
    </source>
</evidence>
<proteinExistence type="inferred from homology"/>
<evidence type="ECO:0000256" key="1">
    <source>
        <dbReference type="ARBA" id="ARBA00005254"/>
    </source>
</evidence>
<protein>
    <submittedName>
        <fullName evidence="2">Enoyl-CoA hydratase/isomerase family protein</fullName>
    </submittedName>
</protein>
<reference evidence="2 3" key="1">
    <citation type="submission" date="2020-04" db="EMBL/GenBank/DDBJ databases">
        <title>Novel species.</title>
        <authorList>
            <person name="Teo W.F.A."/>
            <person name="Lipun K."/>
            <person name="Srisuk N."/>
            <person name="Duangmal K."/>
        </authorList>
    </citation>
    <scope>NUCLEOTIDE SEQUENCE [LARGE SCALE GENOMIC DNA]</scope>
    <source>
        <strain evidence="2 3">K13G38</strain>
    </source>
</reference>
<dbReference type="EMBL" id="JAAXLS010000026">
    <property type="protein sequence ID" value="NKQ56750.1"/>
    <property type="molecule type" value="Genomic_DNA"/>
</dbReference>